<dbReference type="Gene3D" id="3.30.420.10">
    <property type="entry name" value="Ribonuclease H-like superfamily/Ribonuclease H"/>
    <property type="match status" value="1"/>
</dbReference>
<comment type="catalytic activity">
    <reaction evidence="5">
        <text>DNA(n) + a 2'-deoxyribonucleoside 5'-triphosphate = DNA(n+1) + diphosphate</text>
        <dbReference type="Rhea" id="RHEA:22508"/>
        <dbReference type="Rhea" id="RHEA-COMP:17339"/>
        <dbReference type="Rhea" id="RHEA-COMP:17340"/>
        <dbReference type="ChEBI" id="CHEBI:33019"/>
        <dbReference type="ChEBI" id="CHEBI:61560"/>
        <dbReference type="ChEBI" id="CHEBI:173112"/>
        <dbReference type="EC" id="2.7.7.7"/>
    </reaction>
</comment>
<dbReference type="PANTHER" id="PTHR10133">
    <property type="entry name" value="DNA POLYMERASE I"/>
    <property type="match status" value="1"/>
</dbReference>
<dbReference type="Gene3D" id="1.10.150.20">
    <property type="entry name" value="5' to 3' exonuclease, C-terminal subdomain"/>
    <property type="match status" value="1"/>
</dbReference>
<feature type="domain" description="DNA-directed DNA polymerase family A palm" evidence="6">
    <location>
        <begin position="419"/>
        <end position="630"/>
    </location>
</feature>
<sequence length="669" mass="74767">MTGAHVTRDHVFPSSTILTEGQLDDVVSYLKRQDAFAFDVETTGDHRGVPTQNEVTWLSLASHGMAVAIPMGHPIGDKIIGEEKIPKVGKDGKTRHYRHPIWEPPPPQLRRHVVFEKLWPLFNSPDHTKVAHNLPFDVISTAKYLPAPAAPPYADTRQIAWLLDENERTGLKPTTKRVYRVDYDKEGVGKCVEKFPFSKVAEYARLDSKFTWLLYRRWRDAIAHERLDDAQRMENDLLEQVIIDMLSHGAPVLVPWLQQLRVDLAIEVEEREAAVYAAAGQLFNVGSSQQKANILFGPKAEGCQGLRPKKLTDGGEKKAKRGEPLLITDYSTDADTLKEYPSNKVAQAILRYQESVKLLSTYVDGYLGIEDDPKKPCIIFESETGPRVYTTLDPHGTVTGRWSSYGPNLQNIPTRSESGKKIRGIYTAPDGWKLVVGDLGQIELVVLAHFAGGGKLFEGFHEGHDPHTITAAAIFGVPLDQVTKEQRTIGKTINFAIVFGAGPKTVATQAGISLTFAKQMLAEHGQQFPEVHKLKAKILKVARSRGPVPFIRTLIGRKRRLRDLNSYDSEYRSRAERQAVNSLIQGSAADLIKLAMIRIRRALRERGLDDSARLILTIHDELVIEARDEVADMVAELLRDAMIGPGIQERISVPLTVDIHIVQSWNEAK</sequence>
<dbReference type="InterPro" id="IPR036397">
    <property type="entry name" value="RNaseH_sf"/>
</dbReference>
<dbReference type="InterPro" id="IPR002562">
    <property type="entry name" value="3'-5'_exonuclease_dom"/>
</dbReference>
<keyword evidence="8" id="KW-1185">Reference proteome</keyword>
<gene>
    <name evidence="7" type="ORF">FDA94_29085</name>
</gene>
<evidence type="ECO:0000256" key="4">
    <source>
        <dbReference type="ARBA" id="ARBA00022705"/>
    </source>
</evidence>
<accession>A0A4U3M7Z7</accession>
<comment type="caution">
    <text evidence="7">The sequence shown here is derived from an EMBL/GenBank/DDBJ whole genome shotgun (WGS) entry which is preliminary data.</text>
</comment>
<dbReference type="InterPro" id="IPR001098">
    <property type="entry name" value="DNA-dir_DNA_pol_A_palm_dom"/>
</dbReference>
<dbReference type="Pfam" id="PF01612">
    <property type="entry name" value="DNA_pol_A_exo1"/>
    <property type="match status" value="1"/>
</dbReference>
<dbReference type="PRINTS" id="PR00868">
    <property type="entry name" value="DNAPOLI"/>
</dbReference>
<reference evidence="7 8" key="1">
    <citation type="submission" date="2019-04" db="EMBL/GenBank/DDBJ databases">
        <title>Herbidospora sp. NEAU-GS14.nov., a novel actinomycete isolated from soil.</title>
        <authorList>
            <person name="Han L."/>
        </authorList>
    </citation>
    <scope>NUCLEOTIDE SEQUENCE [LARGE SCALE GENOMIC DNA]</scope>
    <source>
        <strain evidence="7 8">NEAU-GS14</strain>
    </source>
</reference>
<dbReference type="SUPFAM" id="SSF56672">
    <property type="entry name" value="DNA/RNA polymerases"/>
    <property type="match status" value="1"/>
</dbReference>
<dbReference type="FunFam" id="1.10.150.20:FF:000002">
    <property type="entry name" value="DNA polymerase I"/>
    <property type="match status" value="1"/>
</dbReference>
<evidence type="ECO:0000313" key="7">
    <source>
        <dbReference type="EMBL" id="TKK84670.1"/>
    </source>
</evidence>
<evidence type="ECO:0000256" key="2">
    <source>
        <dbReference type="ARBA" id="ARBA00012417"/>
    </source>
</evidence>
<keyword evidence="4" id="KW-0235">DNA replication</keyword>
<dbReference type="OrthoDB" id="9806424at2"/>
<dbReference type="PANTHER" id="PTHR10133:SF27">
    <property type="entry name" value="DNA POLYMERASE NU"/>
    <property type="match status" value="1"/>
</dbReference>
<dbReference type="AlphaFoldDB" id="A0A4U3M7Z7"/>
<evidence type="ECO:0000259" key="6">
    <source>
        <dbReference type="SMART" id="SM00482"/>
    </source>
</evidence>
<dbReference type="InterPro" id="IPR043502">
    <property type="entry name" value="DNA/RNA_pol_sf"/>
</dbReference>
<dbReference type="GO" id="GO:0006261">
    <property type="term" value="P:DNA-templated DNA replication"/>
    <property type="evidence" value="ECO:0007669"/>
    <property type="project" value="InterPro"/>
</dbReference>
<dbReference type="Gene3D" id="3.30.70.370">
    <property type="match status" value="1"/>
</dbReference>
<dbReference type="GO" id="GO:0006302">
    <property type="term" value="P:double-strand break repair"/>
    <property type="evidence" value="ECO:0007669"/>
    <property type="project" value="TreeGrafter"/>
</dbReference>
<dbReference type="Proteomes" id="UP000308705">
    <property type="component" value="Unassembled WGS sequence"/>
</dbReference>
<evidence type="ECO:0000313" key="8">
    <source>
        <dbReference type="Proteomes" id="UP000308705"/>
    </source>
</evidence>
<dbReference type="GO" id="GO:0003887">
    <property type="term" value="F:DNA-directed DNA polymerase activity"/>
    <property type="evidence" value="ECO:0007669"/>
    <property type="project" value="UniProtKB-EC"/>
</dbReference>
<protein>
    <recommendedName>
        <fullName evidence="3">DNA polymerase I</fullName>
        <ecNumber evidence="2">2.7.7.7</ecNumber>
    </recommendedName>
</protein>
<evidence type="ECO:0000256" key="5">
    <source>
        <dbReference type="ARBA" id="ARBA00049244"/>
    </source>
</evidence>
<dbReference type="Gene3D" id="1.20.1060.10">
    <property type="entry name" value="Taq DNA Polymerase, Chain T, domain 4"/>
    <property type="match status" value="1"/>
</dbReference>
<name>A0A4U3M7Z7_9ACTN</name>
<evidence type="ECO:0000256" key="3">
    <source>
        <dbReference type="ARBA" id="ARBA00020311"/>
    </source>
</evidence>
<dbReference type="SUPFAM" id="SSF53098">
    <property type="entry name" value="Ribonuclease H-like"/>
    <property type="match status" value="1"/>
</dbReference>
<evidence type="ECO:0000256" key="1">
    <source>
        <dbReference type="ARBA" id="ARBA00007705"/>
    </source>
</evidence>
<dbReference type="SMART" id="SM00482">
    <property type="entry name" value="POLAc"/>
    <property type="match status" value="1"/>
</dbReference>
<dbReference type="EC" id="2.7.7.7" evidence="2"/>
<dbReference type="InterPro" id="IPR002298">
    <property type="entry name" value="DNA_polymerase_A"/>
</dbReference>
<dbReference type="InterPro" id="IPR012337">
    <property type="entry name" value="RNaseH-like_sf"/>
</dbReference>
<dbReference type="GO" id="GO:0003677">
    <property type="term" value="F:DNA binding"/>
    <property type="evidence" value="ECO:0007669"/>
    <property type="project" value="InterPro"/>
</dbReference>
<organism evidence="7 8">
    <name type="scientific">Herbidospora galbida</name>
    <dbReference type="NCBI Taxonomy" id="2575442"/>
    <lineage>
        <taxon>Bacteria</taxon>
        <taxon>Bacillati</taxon>
        <taxon>Actinomycetota</taxon>
        <taxon>Actinomycetes</taxon>
        <taxon>Streptosporangiales</taxon>
        <taxon>Streptosporangiaceae</taxon>
        <taxon>Herbidospora</taxon>
    </lineage>
</organism>
<dbReference type="Pfam" id="PF00476">
    <property type="entry name" value="DNA_pol_A"/>
    <property type="match status" value="1"/>
</dbReference>
<proteinExistence type="inferred from homology"/>
<dbReference type="GO" id="GO:0008408">
    <property type="term" value="F:3'-5' exonuclease activity"/>
    <property type="evidence" value="ECO:0007669"/>
    <property type="project" value="InterPro"/>
</dbReference>
<comment type="similarity">
    <text evidence="1">Belongs to the DNA polymerase type-A family.</text>
</comment>
<dbReference type="EMBL" id="SZQA01000033">
    <property type="protein sequence ID" value="TKK84670.1"/>
    <property type="molecule type" value="Genomic_DNA"/>
</dbReference>